<keyword evidence="5 6" id="KW-0472">Membrane</keyword>
<feature type="transmembrane region" description="Helical" evidence="6">
    <location>
        <begin position="343"/>
        <end position="363"/>
    </location>
</feature>
<feature type="transmembrane region" description="Helical" evidence="6">
    <location>
        <begin position="149"/>
        <end position="169"/>
    </location>
</feature>
<dbReference type="InterPro" id="IPR050833">
    <property type="entry name" value="Poly_Biosynth_Transport"/>
</dbReference>
<keyword evidence="3 6" id="KW-0812">Transmembrane</keyword>
<feature type="transmembrane region" description="Helical" evidence="6">
    <location>
        <begin position="307"/>
        <end position="331"/>
    </location>
</feature>
<keyword evidence="2" id="KW-1003">Cell membrane</keyword>
<keyword evidence="4 6" id="KW-1133">Transmembrane helix</keyword>
<sequence>MSPLRQLVSQTAIYGLSSIVGRFLNYLLVPLYTYTYTAGEYGVVSEFYAYAGFFAVLLAFGLETGYFRFRQRDDMDPARVYAGALGFLTLTSLAFVGAVAVFHAPLADWLRYPDHPEYLLWFAAILALDAVTALPFARLRSENRAWRFAGIKLTEIGLTIALNLFFLLYCRRAEAGSWAASLYDPAIGVGYIFLANLAASGCKLLLLLPQFRGVPLCLSPAVLKPMLAYSLPMVVIGFAGMVNEMLDRAILKFLLPYDLATNLKMLGIYGACYKLSILMSLFVQAFRYAGEPFFFSYAGRADAKRAYAVVMNYFVMFCVFIFLLVTLYLDFFKYFIGAEYREGLAVVPILLLANLFLGVYVNLSIWYKLSDRTGLGAWVSLGGAALTAALNVWWIPLYGYLGSAWATLACYASMALVSYGLGQRYYPVRYDLGKVLGYLALGLALYGANAYAVERQGWTPWLSGTLGLGVYLLVAGLADIRPLWRRQKAA</sequence>
<name>A0A8D4VT04_9GAMM</name>
<feature type="transmembrane region" description="Helical" evidence="6">
    <location>
        <begin position="266"/>
        <end position="286"/>
    </location>
</feature>
<dbReference type="GO" id="GO:0005886">
    <property type="term" value="C:plasma membrane"/>
    <property type="evidence" value="ECO:0007669"/>
    <property type="project" value="UniProtKB-SubCell"/>
</dbReference>
<dbReference type="RefSeq" id="WP_221047167.1">
    <property type="nucleotide sequence ID" value="NZ_AP019782.1"/>
</dbReference>
<evidence type="ECO:0000256" key="1">
    <source>
        <dbReference type="ARBA" id="ARBA00004651"/>
    </source>
</evidence>
<organism evidence="7 8">
    <name type="scientific">Methylogaea oryzae</name>
    <dbReference type="NCBI Taxonomy" id="1295382"/>
    <lineage>
        <taxon>Bacteria</taxon>
        <taxon>Pseudomonadati</taxon>
        <taxon>Pseudomonadota</taxon>
        <taxon>Gammaproteobacteria</taxon>
        <taxon>Methylococcales</taxon>
        <taxon>Methylococcaceae</taxon>
        <taxon>Methylogaea</taxon>
    </lineage>
</organism>
<feature type="transmembrane region" description="Helical" evidence="6">
    <location>
        <begin position="47"/>
        <end position="69"/>
    </location>
</feature>
<evidence type="ECO:0000256" key="5">
    <source>
        <dbReference type="ARBA" id="ARBA00023136"/>
    </source>
</evidence>
<keyword evidence="8" id="KW-1185">Reference proteome</keyword>
<dbReference type="EMBL" id="AP019782">
    <property type="protein sequence ID" value="BBL71785.1"/>
    <property type="molecule type" value="Genomic_DNA"/>
</dbReference>
<protein>
    <submittedName>
        <fullName evidence="7">Polysaccharide biosynthesis protein</fullName>
    </submittedName>
</protein>
<reference evidence="7" key="1">
    <citation type="submission" date="2019-06" db="EMBL/GenBank/DDBJ databases">
        <title>Complete genome sequence of Methylogaea oryzae strain JCM16910.</title>
        <authorList>
            <person name="Asakawa S."/>
        </authorList>
    </citation>
    <scope>NUCLEOTIDE SEQUENCE</scope>
    <source>
        <strain evidence="7">E10</strain>
    </source>
</reference>
<comment type="subcellular location">
    <subcellularLocation>
        <location evidence="1">Cell membrane</location>
        <topology evidence="1">Multi-pass membrane protein</topology>
    </subcellularLocation>
</comment>
<feature type="transmembrane region" description="Helical" evidence="6">
    <location>
        <begin position="12"/>
        <end position="35"/>
    </location>
</feature>
<dbReference type="AlphaFoldDB" id="A0A8D4VT04"/>
<feature type="transmembrane region" description="Helical" evidence="6">
    <location>
        <begin position="227"/>
        <end position="246"/>
    </location>
</feature>
<feature type="transmembrane region" description="Helical" evidence="6">
    <location>
        <begin position="81"/>
        <end position="106"/>
    </location>
</feature>
<evidence type="ECO:0000256" key="6">
    <source>
        <dbReference type="SAM" id="Phobius"/>
    </source>
</evidence>
<evidence type="ECO:0000256" key="2">
    <source>
        <dbReference type="ARBA" id="ARBA00022475"/>
    </source>
</evidence>
<dbReference type="PANTHER" id="PTHR30250">
    <property type="entry name" value="PST FAMILY PREDICTED COLANIC ACID TRANSPORTER"/>
    <property type="match status" value="1"/>
</dbReference>
<proteinExistence type="predicted"/>
<evidence type="ECO:0000313" key="8">
    <source>
        <dbReference type="Proteomes" id="UP000824988"/>
    </source>
</evidence>
<evidence type="ECO:0000256" key="4">
    <source>
        <dbReference type="ARBA" id="ARBA00022989"/>
    </source>
</evidence>
<feature type="transmembrane region" description="Helical" evidence="6">
    <location>
        <begin position="189"/>
        <end position="206"/>
    </location>
</feature>
<evidence type="ECO:0000256" key="3">
    <source>
        <dbReference type="ARBA" id="ARBA00022692"/>
    </source>
</evidence>
<gene>
    <name evidence="7" type="ORF">MoryE10_23910</name>
</gene>
<dbReference type="Proteomes" id="UP000824988">
    <property type="component" value="Chromosome"/>
</dbReference>
<dbReference type="KEGG" id="moz:MoryE10_23910"/>
<dbReference type="PANTHER" id="PTHR30250:SF11">
    <property type="entry name" value="O-ANTIGEN TRANSPORTER-RELATED"/>
    <property type="match status" value="1"/>
</dbReference>
<accession>A0A8D4VT04</accession>
<feature type="transmembrane region" description="Helical" evidence="6">
    <location>
        <begin position="433"/>
        <end position="452"/>
    </location>
</feature>
<feature type="transmembrane region" description="Helical" evidence="6">
    <location>
        <begin position="400"/>
        <end position="421"/>
    </location>
</feature>
<feature type="transmembrane region" description="Helical" evidence="6">
    <location>
        <begin position="458"/>
        <end position="478"/>
    </location>
</feature>
<feature type="transmembrane region" description="Helical" evidence="6">
    <location>
        <begin position="375"/>
        <end position="394"/>
    </location>
</feature>
<feature type="transmembrane region" description="Helical" evidence="6">
    <location>
        <begin position="118"/>
        <end position="137"/>
    </location>
</feature>
<evidence type="ECO:0000313" key="7">
    <source>
        <dbReference type="EMBL" id="BBL71785.1"/>
    </source>
</evidence>